<reference evidence="3 4" key="1">
    <citation type="journal article" date="2021" name="Elife">
        <title>Chloroplast acquisition without the gene transfer in kleptoplastic sea slugs, Plakobranchus ocellatus.</title>
        <authorList>
            <person name="Maeda T."/>
            <person name="Takahashi S."/>
            <person name="Yoshida T."/>
            <person name="Shimamura S."/>
            <person name="Takaki Y."/>
            <person name="Nagai Y."/>
            <person name="Toyoda A."/>
            <person name="Suzuki Y."/>
            <person name="Arimoto A."/>
            <person name="Ishii H."/>
            <person name="Satoh N."/>
            <person name="Nishiyama T."/>
            <person name="Hasebe M."/>
            <person name="Maruyama T."/>
            <person name="Minagawa J."/>
            <person name="Obokata J."/>
            <person name="Shigenobu S."/>
        </authorList>
    </citation>
    <scope>NUCLEOTIDE SEQUENCE [LARGE SCALE GENOMIC DNA]</scope>
</reference>
<organism evidence="3 4">
    <name type="scientific">Elysia marginata</name>
    <dbReference type="NCBI Taxonomy" id="1093978"/>
    <lineage>
        <taxon>Eukaryota</taxon>
        <taxon>Metazoa</taxon>
        <taxon>Spiralia</taxon>
        <taxon>Lophotrochozoa</taxon>
        <taxon>Mollusca</taxon>
        <taxon>Gastropoda</taxon>
        <taxon>Heterobranchia</taxon>
        <taxon>Euthyneura</taxon>
        <taxon>Panpulmonata</taxon>
        <taxon>Sacoglossa</taxon>
        <taxon>Placobranchoidea</taxon>
        <taxon>Plakobranchidae</taxon>
        <taxon>Elysia</taxon>
    </lineage>
</organism>
<evidence type="ECO:0000313" key="3">
    <source>
        <dbReference type="EMBL" id="GFR63647.1"/>
    </source>
</evidence>
<dbReference type="InterPro" id="IPR036055">
    <property type="entry name" value="LDL_receptor-like_sf"/>
</dbReference>
<comment type="caution">
    <text evidence="3">The sequence shown here is derived from an EMBL/GenBank/DDBJ whole genome shotgun (WGS) entry which is preliminary data.</text>
</comment>
<accession>A0AAV4ES21</accession>
<protein>
    <submittedName>
        <fullName evidence="3">Protein transport protein Sec24C-like isoform X4</fullName>
    </submittedName>
</protein>
<dbReference type="InterPro" id="IPR002172">
    <property type="entry name" value="LDrepeatLR_classA_rpt"/>
</dbReference>
<evidence type="ECO:0000256" key="2">
    <source>
        <dbReference type="PROSITE-ProRule" id="PRU00124"/>
    </source>
</evidence>
<dbReference type="SMART" id="SM00192">
    <property type="entry name" value="LDLa"/>
    <property type="match status" value="1"/>
</dbReference>
<dbReference type="SUPFAM" id="SSF57424">
    <property type="entry name" value="LDL receptor-like module"/>
    <property type="match status" value="1"/>
</dbReference>
<keyword evidence="1 2" id="KW-1015">Disulfide bond</keyword>
<dbReference type="EMBL" id="BMAT01007415">
    <property type="protein sequence ID" value="GFR63647.1"/>
    <property type="molecule type" value="Genomic_DNA"/>
</dbReference>
<dbReference type="Proteomes" id="UP000762676">
    <property type="component" value="Unassembled WGS sequence"/>
</dbReference>
<feature type="disulfide bond" evidence="2">
    <location>
        <begin position="76"/>
        <end position="88"/>
    </location>
</feature>
<evidence type="ECO:0000313" key="4">
    <source>
        <dbReference type="Proteomes" id="UP000762676"/>
    </source>
</evidence>
<dbReference type="CDD" id="cd00112">
    <property type="entry name" value="LDLa"/>
    <property type="match status" value="1"/>
</dbReference>
<dbReference type="PROSITE" id="PS50068">
    <property type="entry name" value="LDLRA_2"/>
    <property type="match status" value="1"/>
</dbReference>
<dbReference type="Gene3D" id="2.40.128.620">
    <property type="match status" value="1"/>
</dbReference>
<evidence type="ECO:0000256" key="1">
    <source>
        <dbReference type="ARBA" id="ARBA00023157"/>
    </source>
</evidence>
<dbReference type="InterPro" id="IPR023415">
    <property type="entry name" value="LDLR_class-A_CS"/>
</dbReference>
<keyword evidence="4" id="KW-1185">Reference proteome</keyword>
<gene>
    <name evidence="3" type="ORF">ElyMa_003610400</name>
</gene>
<proteinExistence type="predicted"/>
<name>A0AAV4ES21_9GAST</name>
<sequence>MWICVLKIDAFGWGVTQLFIPRRLDKHRQCVGYFVATRCGWMFGYYMRQITELRETIHGQKRFGFNCTVKEYKKKCIKAGYFKCGDKCINNRKVCDGVSNCPNNEDEDPALCEVRIQTSMTNPTKDRYEKTGTKRDWSIFCVARYEDTIGWFKKRPDRGNRTSKRGKKGKRKNKWINISRRVRKCPEHDSCRYSIKQTLWPGEEALYVSELHIKSLKTSDFGTYRCNTRKAFSRNFKLKLERGRCQMLLKCNRRMRSEPTWTEKFPINPQAEINCRHLDVYLKCRERRLKKCIIVWDKRKSMERRTFYQYFCSDDVMSDLKLGSCFNSSSLYTEMLMELKSCEPIPGPKMEEPFACSGVSVTVSPHCQEQRHQCPKRPVHLKATFNYMQGAAGKIAQFQVFLLAGYQSHNRVLQNLVSALNTVEGDDNPPPVVSTPKGHVNPPPVISPARGHINPPLVISTPKGHINPPLVISTPKGHVNPPPVISTARGQINPPLVISTPKGHVNPPPVVSTARGHINPPPVISTAVGHINPPPVISTARGYVNPPPAISTPKEHVNPPPAISATVGNVNPPPSSLRTPRGHVNPSPAKFTMLTTKSGARILHGTLIMTNTSRKAAE</sequence>
<comment type="caution">
    <text evidence="2">Lacks conserved residue(s) required for the propagation of feature annotation.</text>
</comment>
<dbReference type="AlphaFoldDB" id="A0AAV4ES21"/>
<dbReference type="PROSITE" id="PS01209">
    <property type="entry name" value="LDLRA_1"/>
    <property type="match status" value="1"/>
</dbReference>